<evidence type="ECO:0000313" key="3">
    <source>
        <dbReference type="Proteomes" id="UP000250462"/>
    </source>
</evidence>
<organism evidence="2 3">
    <name type="scientific">Phytoactinopolyspora halophila</name>
    <dbReference type="NCBI Taxonomy" id="1981511"/>
    <lineage>
        <taxon>Bacteria</taxon>
        <taxon>Bacillati</taxon>
        <taxon>Actinomycetota</taxon>
        <taxon>Actinomycetes</taxon>
        <taxon>Jiangellales</taxon>
        <taxon>Jiangellaceae</taxon>
        <taxon>Phytoactinopolyspora</taxon>
    </lineage>
</organism>
<feature type="compositionally biased region" description="Low complexity" evidence="1">
    <location>
        <begin position="59"/>
        <end position="68"/>
    </location>
</feature>
<name>A0A329R235_9ACTN</name>
<dbReference type="InterPro" id="IPR045596">
    <property type="entry name" value="DUF6459"/>
</dbReference>
<proteinExistence type="predicted"/>
<gene>
    <name evidence="2" type="ORF">DPM12_01065</name>
</gene>
<sequence length="192" mass="20920">MSGPSTATTRWRRTCAPVTEPPYDDESGYPPPSPDELRARRQSSDITIQHELALSITTSGGIPSIPRPGGRPGQDNRLADDDVAPGLPEPRRWCAMIAQAVVETLYGQRPVQQLARWTTADVYGDLVQRAVRRRTVGPGAAPTVRTVRLCMVRADVVEASAVIQTGTRARALAVRLESRDTDHWLCAAAELV</sequence>
<dbReference type="AlphaFoldDB" id="A0A329R235"/>
<protein>
    <recommendedName>
        <fullName evidence="4">3-hydroxyacyl-CoA dehydrogenase</fullName>
    </recommendedName>
</protein>
<evidence type="ECO:0008006" key="4">
    <source>
        <dbReference type="Google" id="ProtNLM"/>
    </source>
</evidence>
<reference evidence="2 3" key="1">
    <citation type="submission" date="2018-06" db="EMBL/GenBank/DDBJ databases">
        <title>Phytoactinopolyspora halophila sp. nov., a novel halophilic actinomycete isolated from a saline soil in China.</title>
        <authorList>
            <person name="Tang S.-K."/>
        </authorList>
    </citation>
    <scope>NUCLEOTIDE SEQUENCE [LARGE SCALE GENOMIC DNA]</scope>
    <source>
        <strain evidence="2 3">YIM 96934</strain>
    </source>
</reference>
<feature type="region of interest" description="Disordered" evidence="1">
    <location>
        <begin position="1"/>
        <end position="43"/>
    </location>
</feature>
<evidence type="ECO:0000313" key="2">
    <source>
        <dbReference type="EMBL" id="RAW18695.1"/>
    </source>
</evidence>
<dbReference type="Pfam" id="PF20060">
    <property type="entry name" value="DUF6459"/>
    <property type="match status" value="1"/>
</dbReference>
<dbReference type="EMBL" id="QMIG01000001">
    <property type="protein sequence ID" value="RAW18695.1"/>
    <property type="molecule type" value="Genomic_DNA"/>
</dbReference>
<comment type="caution">
    <text evidence="2">The sequence shown here is derived from an EMBL/GenBank/DDBJ whole genome shotgun (WGS) entry which is preliminary data.</text>
</comment>
<dbReference type="RefSeq" id="WP_112256367.1">
    <property type="nucleotide sequence ID" value="NZ_QMIG01000001.1"/>
</dbReference>
<feature type="region of interest" description="Disordered" evidence="1">
    <location>
        <begin position="57"/>
        <end position="84"/>
    </location>
</feature>
<accession>A0A329R235</accession>
<evidence type="ECO:0000256" key="1">
    <source>
        <dbReference type="SAM" id="MobiDB-lite"/>
    </source>
</evidence>
<keyword evidence="3" id="KW-1185">Reference proteome</keyword>
<dbReference type="OrthoDB" id="3266345at2"/>
<dbReference type="Proteomes" id="UP000250462">
    <property type="component" value="Unassembled WGS sequence"/>
</dbReference>